<dbReference type="PANTHER" id="PTHR34807">
    <property type="entry name" value="OS08G0270800 PROTEIN"/>
    <property type="match status" value="1"/>
</dbReference>
<name>A0A0D9XDU3_9ORYZ</name>
<dbReference type="HOGENOM" id="CLU_2187725_0_0_1"/>
<dbReference type="Gramene" id="LPERR09G07430.1">
    <property type="protein sequence ID" value="LPERR09G07430.1"/>
    <property type="gene ID" value="LPERR09G07430"/>
</dbReference>
<reference evidence="1" key="3">
    <citation type="submission" date="2015-04" db="UniProtKB">
        <authorList>
            <consortium name="EnsemblPlants"/>
        </authorList>
    </citation>
    <scope>IDENTIFICATION</scope>
</reference>
<protein>
    <submittedName>
        <fullName evidence="1">Uncharacterized protein</fullName>
    </submittedName>
</protein>
<organism evidence="1 2">
    <name type="scientific">Leersia perrieri</name>
    <dbReference type="NCBI Taxonomy" id="77586"/>
    <lineage>
        <taxon>Eukaryota</taxon>
        <taxon>Viridiplantae</taxon>
        <taxon>Streptophyta</taxon>
        <taxon>Embryophyta</taxon>
        <taxon>Tracheophyta</taxon>
        <taxon>Spermatophyta</taxon>
        <taxon>Magnoliopsida</taxon>
        <taxon>Liliopsida</taxon>
        <taxon>Poales</taxon>
        <taxon>Poaceae</taxon>
        <taxon>BOP clade</taxon>
        <taxon>Oryzoideae</taxon>
        <taxon>Oryzeae</taxon>
        <taxon>Oryzinae</taxon>
        <taxon>Leersia</taxon>
    </lineage>
</organism>
<reference evidence="1 2" key="1">
    <citation type="submission" date="2012-08" db="EMBL/GenBank/DDBJ databases">
        <title>Oryza genome evolution.</title>
        <authorList>
            <person name="Wing R.A."/>
        </authorList>
    </citation>
    <scope>NUCLEOTIDE SEQUENCE</scope>
</reference>
<sequence length="109" mass="12609">MQDTEMKRRRLESINQRKLSLLAEVKLWVSDRLDLFLITIAYLYLQNDEIADCQGHEDRLPSERFDQAGIDEDNIAADVNLLAFRDTGNSPVSDDKRSVSWQDRVALKV</sequence>
<reference evidence="2" key="2">
    <citation type="submission" date="2013-12" db="EMBL/GenBank/DDBJ databases">
        <authorList>
            <person name="Yu Y."/>
            <person name="Lee S."/>
            <person name="de Baynast K."/>
            <person name="Wissotski M."/>
            <person name="Liu L."/>
            <person name="Talag J."/>
            <person name="Goicoechea J."/>
            <person name="Angelova A."/>
            <person name="Jetty R."/>
            <person name="Kudrna D."/>
            <person name="Golser W."/>
            <person name="Rivera L."/>
            <person name="Zhang J."/>
            <person name="Wing R."/>
        </authorList>
    </citation>
    <scope>NUCLEOTIDE SEQUENCE</scope>
</reference>
<dbReference type="PANTHER" id="PTHR34807:SF16">
    <property type="entry name" value="OS09G0421500 PROTEIN"/>
    <property type="match status" value="1"/>
</dbReference>
<dbReference type="EnsemblPlants" id="LPERR09G07430.1">
    <property type="protein sequence ID" value="LPERR09G07430.1"/>
    <property type="gene ID" value="LPERR09G07430"/>
</dbReference>
<accession>A0A0D9XDU3</accession>
<proteinExistence type="predicted"/>
<dbReference type="AlphaFoldDB" id="A0A0D9XDU3"/>
<dbReference type="Proteomes" id="UP000032180">
    <property type="component" value="Chromosome 9"/>
</dbReference>
<keyword evidence="2" id="KW-1185">Reference proteome</keyword>
<evidence type="ECO:0000313" key="2">
    <source>
        <dbReference type="Proteomes" id="UP000032180"/>
    </source>
</evidence>
<evidence type="ECO:0000313" key="1">
    <source>
        <dbReference type="EnsemblPlants" id="LPERR09G07430.1"/>
    </source>
</evidence>